<keyword evidence="4" id="KW-1185">Reference proteome</keyword>
<feature type="region of interest" description="Disordered" evidence="1">
    <location>
        <begin position="504"/>
        <end position="590"/>
    </location>
</feature>
<dbReference type="InterPro" id="IPR004312">
    <property type="entry name" value="ATHILA_Orf1_C"/>
</dbReference>
<protein>
    <recommendedName>
        <fullName evidence="2">Arabidopsis retrotransposon Orf1 C-terminal domain-containing protein</fullName>
    </recommendedName>
</protein>
<feature type="region of interest" description="Disordered" evidence="1">
    <location>
        <begin position="103"/>
        <end position="190"/>
    </location>
</feature>
<feature type="compositionally biased region" description="Pro residues" evidence="1">
    <location>
        <begin position="581"/>
        <end position="590"/>
    </location>
</feature>
<accession>A0AAV2GNM7</accession>
<feature type="compositionally biased region" description="Low complexity" evidence="1">
    <location>
        <begin position="535"/>
        <end position="544"/>
    </location>
</feature>
<gene>
    <name evidence="3" type="ORF">LTRI10_LOCUS51714</name>
</gene>
<feature type="domain" description="Arabidopsis retrotransposon Orf1 C-terminal" evidence="2">
    <location>
        <begin position="211"/>
        <end position="382"/>
    </location>
</feature>
<dbReference type="Proteomes" id="UP001497516">
    <property type="component" value="Chromosome 9"/>
</dbReference>
<feature type="compositionally biased region" description="Basic and acidic residues" evidence="1">
    <location>
        <begin position="147"/>
        <end position="158"/>
    </location>
</feature>
<evidence type="ECO:0000259" key="2">
    <source>
        <dbReference type="Pfam" id="PF03078"/>
    </source>
</evidence>
<reference evidence="3 4" key="1">
    <citation type="submission" date="2024-04" db="EMBL/GenBank/DDBJ databases">
        <authorList>
            <person name="Fracassetti M."/>
        </authorList>
    </citation>
    <scope>NUCLEOTIDE SEQUENCE [LARGE SCALE GENOMIC DNA]</scope>
</reference>
<evidence type="ECO:0000313" key="3">
    <source>
        <dbReference type="EMBL" id="CAL1412416.1"/>
    </source>
</evidence>
<organism evidence="3 4">
    <name type="scientific">Linum trigynum</name>
    <dbReference type="NCBI Taxonomy" id="586398"/>
    <lineage>
        <taxon>Eukaryota</taxon>
        <taxon>Viridiplantae</taxon>
        <taxon>Streptophyta</taxon>
        <taxon>Embryophyta</taxon>
        <taxon>Tracheophyta</taxon>
        <taxon>Spermatophyta</taxon>
        <taxon>Magnoliopsida</taxon>
        <taxon>eudicotyledons</taxon>
        <taxon>Gunneridae</taxon>
        <taxon>Pentapetalae</taxon>
        <taxon>rosids</taxon>
        <taxon>fabids</taxon>
        <taxon>Malpighiales</taxon>
        <taxon>Linaceae</taxon>
        <taxon>Linum</taxon>
    </lineage>
</organism>
<sequence>MVRRKIAGVDHFQVVDRSIDGETEFRKWDMTYELCILSETGPVPEPRPEVAGVEVPPTFHRVVRGSIGKKRVERVIVMPLPEGSKLQMMGDYVQATMDAFDDPMELPSEHQSCSSHVPPPQAKESAKTKPGEPPLKRTRSSNNVPQPERKQKAKDNNKKSPSKRQAPSQPTAQPRSKKVKTTTKSKSAATKSGIDVSATFGKPLIPPEHMEKYKILLARPVIPSQFMDMDVLKITRIEENVLHYFKNMGWPRFQEMRFPTYEKLTRAFLATFVFHKDGINSRFQFSLGGKQFELSLIQVHKALLFDGAATTEPELPYDEKAFWRTIADDDNEFYSQKTRRKTIRDPALVLVHEYLCRTALGRGSDNPGVHNTDLRFLYSCVKKKPLNLGYWLGVLLGEQASKGSKGNIRFGGIITAIAQTYCGFPKNPNGIDKCEGAIVIEERTLSNMNYIRRITSRGRYVSIPEFKKIKEEKAKAKTEKTTTKEATEEDDLAAARAIEILAAAASTSEASSRTPQADPNRSTSTPTQGTHPGDIIAHLQQQLEQQDHKYQQQQQQINIQHQFIQKMSEHLKKSGIDCPSNLPPPPTSSA</sequence>
<dbReference type="AlphaFoldDB" id="A0AAV2GNM7"/>
<evidence type="ECO:0000256" key="1">
    <source>
        <dbReference type="SAM" id="MobiDB-lite"/>
    </source>
</evidence>
<feature type="compositionally biased region" description="Low complexity" evidence="1">
    <location>
        <begin position="504"/>
        <end position="514"/>
    </location>
</feature>
<dbReference type="EMBL" id="OZ034822">
    <property type="protein sequence ID" value="CAL1412416.1"/>
    <property type="molecule type" value="Genomic_DNA"/>
</dbReference>
<proteinExistence type="predicted"/>
<feature type="compositionally biased region" description="Polar residues" evidence="1">
    <location>
        <begin position="163"/>
        <end position="174"/>
    </location>
</feature>
<name>A0AAV2GNM7_9ROSI</name>
<dbReference type="Pfam" id="PF03078">
    <property type="entry name" value="ATHILA"/>
    <property type="match status" value="1"/>
</dbReference>
<feature type="compositionally biased region" description="Polar residues" evidence="1">
    <location>
        <begin position="515"/>
        <end position="530"/>
    </location>
</feature>
<evidence type="ECO:0000313" key="4">
    <source>
        <dbReference type="Proteomes" id="UP001497516"/>
    </source>
</evidence>
<feature type="compositionally biased region" description="Low complexity" evidence="1">
    <location>
        <begin position="551"/>
        <end position="565"/>
    </location>
</feature>